<gene>
    <name evidence="2" type="ORF">NM961_19500</name>
</gene>
<evidence type="ECO:0000256" key="1">
    <source>
        <dbReference type="SAM" id="SignalP"/>
    </source>
</evidence>
<keyword evidence="1" id="KW-0732">Signal</keyword>
<reference evidence="2" key="1">
    <citation type="submission" date="2022-07" db="EMBL/GenBank/DDBJ databases">
        <title>Tahibacter sp., a new gammaproteobacterium isolated from the silt sample collected at pig farm.</title>
        <authorList>
            <person name="Chen H."/>
        </authorList>
    </citation>
    <scope>NUCLEOTIDE SEQUENCE</scope>
    <source>
        <strain evidence="2">P2K</strain>
    </source>
</reference>
<proteinExistence type="predicted"/>
<evidence type="ECO:0000313" key="2">
    <source>
        <dbReference type="EMBL" id="MCQ4166904.1"/>
    </source>
</evidence>
<accession>A0ABT1QX86</accession>
<dbReference type="EMBL" id="JANFQO010000022">
    <property type="protein sequence ID" value="MCQ4166904.1"/>
    <property type="molecule type" value="Genomic_DNA"/>
</dbReference>
<dbReference type="RefSeq" id="WP_255916090.1">
    <property type="nucleotide sequence ID" value="NZ_JANFQO010000022.1"/>
</dbReference>
<keyword evidence="3" id="KW-1185">Reference proteome</keyword>
<dbReference type="Proteomes" id="UP001165498">
    <property type="component" value="Unassembled WGS sequence"/>
</dbReference>
<name>A0ABT1QX86_9GAMM</name>
<sequence>MKVTFALPLLALLAAPVLAAEPSGAERLGKLLANPDKDACISLTTEAELWRDATAADYASTGWAAWRKYTGSETPWQARGDFDGDGLQDVAKVIVDKAGKRWMMGVMFGRKEGAPCNRYQISGKDLATMPIAGVITLPEGRNSLTCHHMGEQGPVVCTVEDEAFAARTTDALLTFDDVPTYSSAYLWQPKPNPGGRNRGSFVRAEVALAADFAGMAAHSQADAQNSKAGDGVGAAERKALVQEFEQAWAGLQKTKNYRSTLSSSTRGGQADGGTTRQIVEYADATHSRTTFETGAAKVVFLRSGSKVWTSADGTAWTAMPDDDGSAALAGLSPIGDAIITAVRSEMRDGRAVKVLQLSGQSETTLVLDTARKRPLQRIDTLTMGATTTVTQIDYEYDVKVEITPPAGA</sequence>
<feature type="signal peptide" evidence="1">
    <location>
        <begin position="1"/>
        <end position="19"/>
    </location>
</feature>
<feature type="chain" id="PRO_5047056411" description="VCBS repeat protein" evidence="1">
    <location>
        <begin position="20"/>
        <end position="408"/>
    </location>
</feature>
<comment type="caution">
    <text evidence="2">The sequence shown here is derived from an EMBL/GenBank/DDBJ whole genome shotgun (WGS) entry which is preliminary data.</text>
</comment>
<evidence type="ECO:0008006" key="4">
    <source>
        <dbReference type="Google" id="ProtNLM"/>
    </source>
</evidence>
<evidence type="ECO:0000313" key="3">
    <source>
        <dbReference type="Proteomes" id="UP001165498"/>
    </source>
</evidence>
<protein>
    <recommendedName>
        <fullName evidence="4">VCBS repeat protein</fullName>
    </recommendedName>
</protein>
<organism evidence="2 3">
    <name type="scientific">Tahibacter harae</name>
    <dbReference type="NCBI Taxonomy" id="2963937"/>
    <lineage>
        <taxon>Bacteria</taxon>
        <taxon>Pseudomonadati</taxon>
        <taxon>Pseudomonadota</taxon>
        <taxon>Gammaproteobacteria</taxon>
        <taxon>Lysobacterales</taxon>
        <taxon>Rhodanobacteraceae</taxon>
        <taxon>Tahibacter</taxon>
    </lineage>
</organism>